<dbReference type="RefSeq" id="XP_010266778.1">
    <property type="nucleotide sequence ID" value="XM_010268476.2"/>
</dbReference>
<dbReference type="KEGG" id="nnu:104604216"/>
<feature type="transmembrane region" description="Helical" evidence="2">
    <location>
        <begin position="157"/>
        <end position="187"/>
    </location>
</feature>
<keyword evidence="2" id="KW-0812">Transmembrane</keyword>
<organism evidence="3 4">
    <name type="scientific">Nelumbo nucifera</name>
    <name type="common">Sacred lotus</name>
    <dbReference type="NCBI Taxonomy" id="4432"/>
    <lineage>
        <taxon>Eukaryota</taxon>
        <taxon>Viridiplantae</taxon>
        <taxon>Streptophyta</taxon>
        <taxon>Embryophyta</taxon>
        <taxon>Tracheophyta</taxon>
        <taxon>Spermatophyta</taxon>
        <taxon>Magnoliopsida</taxon>
        <taxon>Proteales</taxon>
        <taxon>Nelumbonaceae</taxon>
        <taxon>Nelumbo</taxon>
    </lineage>
</organism>
<dbReference type="AlphaFoldDB" id="A0A1U8AHY6"/>
<feature type="region of interest" description="Disordered" evidence="1">
    <location>
        <begin position="100"/>
        <end position="121"/>
    </location>
</feature>
<dbReference type="OMA" id="RVCCKAQ"/>
<keyword evidence="2" id="KW-0472">Membrane</keyword>
<dbReference type="STRING" id="4432.A0A1U8AHY6"/>
<dbReference type="PANTHER" id="PTHR35699:SF1">
    <property type="entry name" value="F2J10.10 PROTEIN"/>
    <property type="match status" value="1"/>
</dbReference>
<gene>
    <name evidence="4" type="primary">LOC104604216</name>
</gene>
<dbReference type="FunCoup" id="A0A1U8AHY6">
    <property type="interactions" value="858"/>
</dbReference>
<proteinExistence type="predicted"/>
<evidence type="ECO:0000313" key="3">
    <source>
        <dbReference type="Proteomes" id="UP000189703"/>
    </source>
</evidence>
<dbReference type="eggNOG" id="ENOG502RXQI">
    <property type="taxonomic scope" value="Eukaryota"/>
</dbReference>
<evidence type="ECO:0000256" key="2">
    <source>
        <dbReference type="SAM" id="Phobius"/>
    </source>
</evidence>
<reference evidence="4" key="1">
    <citation type="submission" date="2025-08" db="UniProtKB">
        <authorList>
            <consortium name="RefSeq"/>
        </authorList>
    </citation>
    <scope>IDENTIFICATION</scope>
</reference>
<name>A0A1U8AHY6_NELNU</name>
<protein>
    <submittedName>
        <fullName evidence="4">Uncharacterized protein LOC104604216</fullName>
    </submittedName>
</protein>
<dbReference type="PANTHER" id="PTHR35699">
    <property type="entry name" value="F2J10.10 PROTEIN"/>
    <property type="match status" value="1"/>
</dbReference>
<keyword evidence="2" id="KW-1133">Transmembrane helix</keyword>
<evidence type="ECO:0000256" key="1">
    <source>
        <dbReference type="SAM" id="MobiDB-lite"/>
    </source>
</evidence>
<keyword evidence="3" id="KW-1185">Reference proteome</keyword>
<dbReference type="InParanoid" id="A0A1U8AHY6"/>
<dbReference type="Proteomes" id="UP000189703">
    <property type="component" value="Unplaced"/>
</dbReference>
<dbReference type="GeneID" id="104604216"/>
<evidence type="ECO:0000313" key="4">
    <source>
        <dbReference type="RefSeq" id="XP_010266778.1"/>
    </source>
</evidence>
<sequence length="225" mass="25404">MASLHIVRSGLPPFLSFRSDFDRKSNCFCLDSDFTAPEKKFFNLQSRRSSKVSFGRGFRVCCRLQDGENESNGEEPPESLFMKELRRRGMTPTSLLEDSKRTVYGPDDETRLEEDNRGFPKRNAVSTDYEKSLTNQRERSMALNSEGLEGLIPRAKLLLTIGGTFFLGFGPLILITIASFSALYLYFGSSFVHDASQTPITPPQYIDPYSLLEDERISKSAPNVN</sequence>
<accession>A0A1U8AHY6</accession>
<dbReference type="OrthoDB" id="2016911at2759"/>